<comment type="subunit">
    <text evidence="3 9">Tetramer of two alpha and two beta chains.</text>
</comment>
<dbReference type="InterPro" id="IPR011060">
    <property type="entry name" value="RibuloseP-bd_barrel"/>
</dbReference>
<gene>
    <name evidence="9" type="primary">trpA</name>
    <name evidence="11" type="ORF">FHS48_000618</name>
</gene>
<name>A0A7X0DMJ3_NOVIT</name>
<accession>A0A7X0DMJ3</accession>
<comment type="similarity">
    <text evidence="9 10">Belongs to the TrpA family.</text>
</comment>
<keyword evidence="7 9" id="KW-0456">Lyase</keyword>
<dbReference type="PANTHER" id="PTHR43406">
    <property type="entry name" value="TRYPTOPHAN SYNTHASE, ALPHA CHAIN"/>
    <property type="match status" value="1"/>
</dbReference>
<comment type="catalytic activity">
    <reaction evidence="8 9">
        <text>(1S,2R)-1-C-(indol-3-yl)glycerol 3-phosphate + L-serine = D-glyceraldehyde 3-phosphate + L-tryptophan + H2O</text>
        <dbReference type="Rhea" id="RHEA:10532"/>
        <dbReference type="ChEBI" id="CHEBI:15377"/>
        <dbReference type="ChEBI" id="CHEBI:33384"/>
        <dbReference type="ChEBI" id="CHEBI:57912"/>
        <dbReference type="ChEBI" id="CHEBI:58866"/>
        <dbReference type="ChEBI" id="CHEBI:59776"/>
        <dbReference type="EC" id="4.2.1.20"/>
    </reaction>
</comment>
<comment type="function">
    <text evidence="1 9">The alpha subunit is responsible for the aldol cleavage of indoleglycerol phosphate to indole and glyceraldehyde 3-phosphate.</text>
</comment>
<evidence type="ECO:0000256" key="2">
    <source>
        <dbReference type="ARBA" id="ARBA00004733"/>
    </source>
</evidence>
<dbReference type="FunFam" id="3.20.20.70:FF:000037">
    <property type="entry name" value="Tryptophan synthase alpha chain"/>
    <property type="match status" value="1"/>
</dbReference>
<evidence type="ECO:0000256" key="9">
    <source>
        <dbReference type="HAMAP-Rule" id="MF_00131"/>
    </source>
</evidence>
<dbReference type="EMBL" id="JACIIX010000001">
    <property type="protein sequence ID" value="MBB6209237.1"/>
    <property type="molecule type" value="Genomic_DNA"/>
</dbReference>
<dbReference type="SUPFAM" id="SSF51366">
    <property type="entry name" value="Ribulose-phoshate binding barrel"/>
    <property type="match status" value="1"/>
</dbReference>
<feature type="active site" description="Proton acceptor" evidence="9">
    <location>
        <position position="55"/>
    </location>
</feature>
<dbReference type="UniPathway" id="UPA00035">
    <property type="reaction ID" value="UER00044"/>
</dbReference>
<dbReference type="AlphaFoldDB" id="A0A7X0DMJ3"/>
<keyword evidence="4 9" id="KW-0028">Amino-acid biosynthesis</keyword>
<dbReference type="HAMAP" id="MF_00131">
    <property type="entry name" value="Trp_synth_alpha"/>
    <property type="match status" value="1"/>
</dbReference>
<feature type="active site" description="Proton acceptor" evidence="9">
    <location>
        <position position="66"/>
    </location>
</feature>
<organism evidence="11 12">
    <name type="scientific">Novispirillum itersonii</name>
    <name type="common">Aquaspirillum itersonii</name>
    <dbReference type="NCBI Taxonomy" id="189"/>
    <lineage>
        <taxon>Bacteria</taxon>
        <taxon>Pseudomonadati</taxon>
        <taxon>Pseudomonadota</taxon>
        <taxon>Alphaproteobacteria</taxon>
        <taxon>Rhodospirillales</taxon>
        <taxon>Novispirillaceae</taxon>
        <taxon>Novispirillum</taxon>
    </lineage>
</organism>
<proteinExistence type="inferred from homology"/>
<evidence type="ECO:0000313" key="12">
    <source>
        <dbReference type="Proteomes" id="UP000544872"/>
    </source>
</evidence>
<evidence type="ECO:0000313" key="11">
    <source>
        <dbReference type="EMBL" id="MBB6209237.1"/>
    </source>
</evidence>
<dbReference type="InterPro" id="IPR018204">
    <property type="entry name" value="Trp_synthase_alpha_AS"/>
</dbReference>
<evidence type="ECO:0000256" key="10">
    <source>
        <dbReference type="RuleBase" id="RU003662"/>
    </source>
</evidence>
<dbReference type="PROSITE" id="PS00167">
    <property type="entry name" value="TRP_SYNTHASE_ALPHA"/>
    <property type="match status" value="1"/>
</dbReference>
<evidence type="ECO:0000256" key="6">
    <source>
        <dbReference type="ARBA" id="ARBA00023141"/>
    </source>
</evidence>
<evidence type="ECO:0000256" key="3">
    <source>
        <dbReference type="ARBA" id="ARBA00011270"/>
    </source>
</evidence>
<keyword evidence="5 9" id="KW-0822">Tryptophan biosynthesis</keyword>
<comment type="pathway">
    <text evidence="2 9">Amino-acid biosynthesis; L-tryptophan biosynthesis; L-tryptophan from chorismate: step 5/5.</text>
</comment>
<evidence type="ECO:0000256" key="7">
    <source>
        <dbReference type="ARBA" id="ARBA00023239"/>
    </source>
</evidence>
<dbReference type="NCBIfam" id="TIGR00262">
    <property type="entry name" value="trpA"/>
    <property type="match status" value="1"/>
</dbReference>
<evidence type="ECO:0000256" key="4">
    <source>
        <dbReference type="ARBA" id="ARBA00022605"/>
    </source>
</evidence>
<comment type="caution">
    <text evidence="11">The sequence shown here is derived from an EMBL/GenBank/DDBJ whole genome shotgun (WGS) entry which is preliminary data.</text>
</comment>
<reference evidence="11 12" key="1">
    <citation type="submission" date="2020-08" db="EMBL/GenBank/DDBJ databases">
        <title>Genomic Encyclopedia of Type Strains, Phase IV (KMG-IV): sequencing the most valuable type-strain genomes for metagenomic binning, comparative biology and taxonomic classification.</title>
        <authorList>
            <person name="Goeker M."/>
        </authorList>
    </citation>
    <scope>NUCLEOTIDE SEQUENCE [LARGE SCALE GENOMIC DNA]</scope>
    <source>
        <strain evidence="11 12">DSM 11590</strain>
    </source>
</reference>
<dbReference type="InterPro" id="IPR002028">
    <property type="entry name" value="Trp_synthase_suA"/>
</dbReference>
<keyword evidence="12" id="KW-1185">Reference proteome</keyword>
<evidence type="ECO:0000256" key="8">
    <source>
        <dbReference type="ARBA" id="ARBA00049047"/>
    </source>
</evidence>
<dbReference type="Gene3D" id="3.20.20.70">
    <property type="entry name" value="Aldolase class I"/>
    <property type="match status" value="1"/>
</dbReference>
<dbReference type="Proteomes" id="UP000544872">
    <property type="component" value="Unassembled WGS sequence"/>
</dbReference>
<evidence type="ECO:0000256" key="5">
    <source>
        <dbReference type="ARBA" id="ARBA00022822"/>
    </source>
</evidence>
<dbReference type="PANTHER" id="PTHR43406:SF1">
    <property type="entry name" value="TRYPTOPHAN SYNTHASE ALPHA CHAIN, CHLOROPLASTIC"/>
    <property type="match status" value="1"/>
</dbReference>
<sequence>MSTVTVVNRLETRFADLKKAGRGALVTYTMAGDPDHDTALAIMKGLPAAGADVIELGMPFSDPMADGPAIQLAAQRALAAGGSLTRTLDTLRAFRETDHSTPVVLMGYYNPIYARGVDRFAAEAAAAGADGLIIVDLPPEEAPELTEHLKTHGIHLIFLTAPTTDARRLPAVLAQAGGFLYYVSITGITGTASADEAVVKEAVAALRRSTDLPIAVGFGIKTPAQAAAFARIGDAAVVGSAVVQTLADSLEAGTVATDRTVPAVLGFVATLADGVRSARR</sequence>
<keyword evidence="6 9" id="KW-0057">Aromatic amino acid biosynthesis</keyword>
<dbReference type="GO" id="GO:0005829">
    <property type="term" value="C:cytosol"/>
    <property type="evidence" value="ECO:0007669"/>
    <property type="project" value="TreeGrafter"/>
</dbReference>
<dbReference type="GO" id="GO:0004834">
    <property type="term" value="F:tryptophan synthase activity"/>
    <property type="evidence" value="ECO:0007669"/>
    <property type="project" value="UniProtKB-UniRule"/>
</dbReference>
<evidence type="ECO:0000256" key="1">
    <source>
        <dbReference type="ARBA" id="ARBA00003365"/>
    </source>
</evidence>
<dbReference type="InterPro" id="IPR013785">
    <property type="entry name" value="Aldolase_TIM"/>
</dbReference>
<protein>
    <recommendedName>
        <fullName evidence="9">Tryptophan synthase alpha chain</fullName>
        <ecNumber evidence="9">4.2.1.20</ecNumber>
    </recommendedName>
</protein>
<dbReference type="EC" id="4.2.1.20" evidence="9"/>
<dbReference type="RefSeq" id="WP_184261297.1">
    <property type="nucleotide sequence ID" value="NZ_JACIIX010000001.1"/>
</dbReference>
<dbReference type="CDD" id="cd04724">
    <property type="entry name" value="Tryptophan_synthase_alpha"/>
    <property type="match status" value="1"/>
</dbReference>
<dbReference type="Pfam" id="PF00290">
    <property type="entry name" value="Trp_syntA"/>
    <property type="match status" value="1"/>
</dbReference>